<protein>
    <submittedName>
        <fullName evidence="1">Uncharacterized protein</fullName>
    </submittedName>
</protein>
<name>A0A837C2F4_9BRAD</name>
<dbReference type="AlphaFoldDB" id="A0A837C2F4"/>
<sequence>MDVSVLRIAAIMLRELKKRGVMEFERLRGIVIRRVGGDGEITFLPALSFLYLMGKIEYHAKNDVIEYRAN</sequence>
<evidence type="ECO:0000313" key="1">
    <source>
        <dbReference type="EMBL" id="KGJ63584.1"/>
    </source>
</evidence>
<dbReference type="InterPro" id="IPR046895">
    <property type="entry name" value="ABC-3C_MC8"/>
</dbReference>
<gene>
    <name evidence="1" type="ORF">BJA5080_08283</name>
</gene>
<dbReference type="Proteomes" id="UP000024900">
    <property type="component" value="Unassembled WGS sequence"/>
</dbReference>
<reference evidence="1 2" key="1">
    <citation type="journal article" date="2014" name="BMC Genomics">
        <title>Comparative genomics of Bradyrhizobium japonicum CPAC 15 and Bradyrhizobium diazoefficiens CPAC 7: elite model strains for understanding symbiotic performance with soybean.</title>
        <authorList>
            <person name="Siqueira A.F."/>
            <person name="Ormeno-Orrillo E."/>
            <person name="Souza R.C."/>
            <person name="Rodrigues E.P."/>
            <person name="Almeida L.G."/>
            <person name="Barcellos F.G."/>
            <person name="Batista J.S."/>
            <person name="Nakatami A.S."/>
            <person name="Martinez-Romero E."/>
            <person name="Vasconcelos A.T."/>
            <person name="Hungria M."/>
        </authorList>
    </citation>
    <scope>NUCLEOTIDE SEQUENCE [LARGE SCALE GENOMIC DNA]</scope>
    <source>
        <strain evidence="1 2">SEMIA 5080</strain>
    </source>
</reference>
<dbReference type="EMBL" id="ADOU02000008">
    <property type="protein sequence ID" value="KGJ63584.1"/>
    <property type="molecule type" value="Genomic_DNA"/>
</dbReference>
<accession>A0A837C2F4</accession>
<proteinExistence type="predicted"/>
<evidence type="ECO:0000313" key="2">
    <source>
        <dbReference type="Proteomes" id="UP000024900"/>
    </source>
</evidence>
<comment type="caution">
    <text evidence="1">The sequence shown here is derived from an EMBL/GenBank/DDBJ whole genome shotgun (WGS) entry which is preliminary data.</text>
</comment>
<dbReference type="Pfam" id="PF20295">
    <property type="entry name" value="MC8"/>
    <property type="match status" value="1"/>
</dbReference>
<organism evidence="1 2">
    <name type="scientific">Bradyrhizobium diazoefficiens SEMIA 5080</name>
    <dbReference type="NCBI Taxonomy" id="754504"/>
    <lineage>
        <taxon>Bacteria</taxon>
        <taxon>Pseudomonadati</taxon>
        <taxon>Pseudomonadota</taxon>
        <taxon>Alphaproteobacteria</taxon>
        <taxon>Hyphomicrobiales</taxon>
        <taxon>Nitrobacteraceae</taxon>
        <taxon>Bradyrhizobium</taxon>
    </lineage>
</organism>